<keyword evidence="1 6" id="KW-0597">Phosphoprotein</keyword>
<dbReference type="InterPro" id="IPR001789">
    <property type="entry name" value="Sig_transdc_resp-reg_receiver"/>
</dbReference>
<reference evidence="10" key="1">
    <citation type="submission" date="2020-07" db="EMBL/GenBank/DDBJ databases">
        <authorList>
            <person name="Pettersson B.M.F."/>
            <person name="Behra P.R.K."/>
            <person name="Ramesh M."/>
            <person name="Das S."/>
            <person name="Dasgupta S."/>
            <person name="Kirsebom L.A."/>
        </authorList>
    </citation>
    <scope>NUCLEOTIDE SEQUENCE</scope>
    <source>
        <strain evidence="10">DSM 45406</strain>
    </source>
</reference>
<keyword evidence="3" id="KW-0805">Transcription regulation</keyword>
<accession>A0A9X2YEL4</accession>
<feature type="domain" description="Response regulatory" evidence="8">
    <location>
        <begin position="7"/>
        <end position="122"/>
    </location>
</feature>
<evidence type="ECO:0000256" key="2">
    <source>
        <dbReference type="ARBA" id="ARBA00023012"/>
    </source>
</evidence>
<dbReference type="EMBL" id="JACKRN010000454">
    <property type="protein sequence ID" value="MCV7071241.1"/>
    <property type="molecule type" value="Genomic_DNA"/>
</dbReference>
<sequence>MTDDPVTVLAVDDEPVNLRLLDAVLSPRGHRVLTAGSGQEALTLLERNDIDIVLLDIVMPDMDGHAVCRHIRATEATEFLPVVMITASGREQRLAALESGADDFVTKPFDQSELLARVASLARIKRYQDTIRRQALELAAWNAELEARVGEQVAELERANRLSYFLSPQLARLVLGEESLLESHRREIVVVFADLRNFTPFAETSAPEEVMEVLGEYHRTMGALVHRYEGTLERFTGDGIMVFFNDPVPCDDAAERAVRMSLAIRDAVRDLAARWQRIGHDLAVGLGIAQGYATLGRIGFEGRFDYAAIGSVTNLSARLCGEAGPWQVLATDRVLAGVEHLSCGSEPVGDLKLKGFSRIVRVHNIIHIEEPSHGEES</sequence>
<evidence type="ECO:0000313" key="11">
    <source>
        <dbReference type="EMBL" id="ULP36744.1"/>
    </source>
</evidence>
<gene>
    <name evidence="10" type="ORF">H7H73_13190</name>
    <name evidence="11" type="ORF">MJO55_26860</name>
</gene>
<reference evidence="11" key="3">
    <citation type="submission" date="2022-08" db="EMBL/GenBank/DDBJ databases">
        <title>Whole genome sequencing of non-tuberculosis mycobacteria type-strains.</title>
        <authorList>
            <person name="Igarashi Y."/>
            <person name="Osugi A."/>
            <person name="Mitarai S."/>
        </authorList>
    </citation>
    <scope>NUCLEOTIDE SEQUENCE</scope>
    <source>
        <strain evidence="11">JCM 16372</strain>
    </source>
</reference>
<dbReference type="Gene3D" id="3.30.70.1230">
    <property type="entry name" value="Nucleotide cyclase"/>
    <property type="match status" value="1"/>
</dbReference>
<evidence type="ECO:0000313" key="13">
    <source>
        <dbReference type="Proteomes" id="UP001140272"/>
    </source>
</evidence>
<evidence type="ECO:0000313" key="12">
    <source>
        <dbReference type="Proteomes" id="UP001055159"/>
    </source>
</evidence>
<protein>
    <submittedName>
        <fullName evidence="10">Response regulator</fullName>
    </submittedName>
</protein>
<dbReference type="Pfam" id="PF00072">
    <property type="entry name" value="Response_reg"/>
    <property type="match status" value="1"/>
</dbReference>
<dbReference type="GO" id="GO:0000156">
    <property type="term" value="F:phosphorelay response regulator activity"/>
    <property type="evidence" value="ECO:0007669"/>
    <property type="project" value="TreeGrafter"/>
</dbReference>
<dbReference type="GO" id="GO:0000976">
    <property type="term" value="F:transcription cis-regulatory region binding"/>
    <property type="evidence" value="ECO:0007669"/>
    <property type="project" value="TreeGrafter"/>
</dbReference>
<dbReference type="SMART" id="SM00448">
    <property type="entry name" value="REC"/>
    <property type="match status" value="1"/>
</dbReference>
<dbReference type="InterPro" id="IPR029787">
    <property type="entry name" value="Nucleotide_cyclase"/>
</dbReference>
<dbReference type="PANTHER" id="PTHR48111">
    <property type="entry name" value="REGULATOR OF RPOS"/>
    <property type="match status" value="1"/>
</dbReference>
<dbReference type="CDD" id="cd07302">
    <property type="entry name" value="CHD"/>
    <property type="match status" value="1"/>
</dbReference>
<organism evidence="10 13">
    <name type="scientific">Mycolicibacterium rufum</name>
    <dbReference type="NCBI Taxonomy" id="318424"/>
    <lineage>
        <taxon>Bacteria</taxon>
        <taxon>Bacillati</taxon>
        <taxon>Actinomycetota</taxon>
        <taxon>Actinomycetes</taxon>
        <taxon>Mycobacteriales</taxon>
        <taxon>Mycobacteriaceae</taxon>
        <taxon>Mycolicibacterium</taxon>
    </lineage>
</organism>
<name>A0A9X2YEL4_9MYCO</name>
<dbReference type="Proteomes" id="UP001055159">
    <property type="component" value="Chromosome"/>
</dbReference>
<dbReference type="EMBL" id="CP092427">
    <property type="protein sequence ID" value="ULP36744.1"/>
    <property type="molecule type" value="Genomic_DNA"/>
</dbReference>
<evidence type="ECO:0000259" key="9">
    <source>
        <dbReference type="PROSITE" id="PS50125"/>
    </source>
</evidence>
<keyword evidence="4" id="KW-0238">DNA-binding</keyword>
<feature type="domain" description="Guanylate cyclase" evidence="9">
    <location>
        <begin position="189"/>
        <end position="320"/>
    </location>
</feature>
<dbReference type="SUPFAM" id="SSF52172">
    <property type="entry name" value="CheY-like"/>
    <property type="match status" value="1"/>
</dbReference>
<evidence type="ECO:0000256" key="6">
    <source>
        <dbReference type="PROSITE-ProRule" id="PRU00169"/>
    </source>
</evidence>
<evidence type="ECO:0000256" key="1">
    <source>
        <dbReference type="ARBA" id="ARBA00022553"/>
    </source>
</evidence>
<dbReference type="GO" id="GO:0006355">
    <property type="term" value="P:regulation of DNA-templated transcription"/>
    <property type="evidence" value="ECO:0007669"/>
    <property type="project" value="TreeGrafter"/>
</dbReference>
<dbReference type="InterPro" id="IPR039420">
    <property type="entry name" value="WalR-like"/>
</dbReference>
<dbReference type="RefSeq" id="WP_043413850.1">
    <property type="nucleotide sequence ID" value="NZ_CP092427.2"/>
</dbReference>
<evidence type="ECO:0000256" key="3">
    <source>
        <dbReference type="ARBA" id="ARBA00023015"/>
    </source>
</evidence>
<dbReference type="GO" id="GO:0004016">
    <property type="term" value="F:adenylate cyclase activity"/>
    <property type="evidence" value="ECO:0007669"/>
    <property type="project" value="UniProtKB-ARBA"/>
</dbReference>
<evidence type="ECO:0000256" key="5">
    <source>
        <dbReference type="ARBA" id="ARBA00023163"/>
    </source>
</evidence>
<dbReference type="Proteomes" id="UP001140272">
    <property type="component" value="Unassembled WGS sequence"/>
</dbReference>
<evidence type="ECO:0000256" key="4">
    <source>
        <dbReference type="ARBA" id="ARBA00023125"/>
    </source>
</evidence>
<dbReference type="GO" id="GO:0005829">
    <property type="term" value="C:cytosol"/>
    <property type="evidence" value="ECO:0007669"/>
    <property type="project" value="TreeGrafter"/>
</dbReference>
<keyword evidence="2" id="KW-0902">Two-component regulatory system</keyword>
<dbReference type="CDD" id="cd17538">
    <property type="entry name" value="REC_D1_PleD-like"/>
    <property type="match status" value="1"/>
</dbReference>
<evidence type="ECO:0000256" key="7">
    <source>
        <dbReference type="SAM" id="Coils"/>
    </source>
</evidence>
<dbReference type="SUPFAM" id="SSF55073">
    <property type="entry name" value="Nucleotide cyclase"/>
    <property type="match status" value="1"/>
</dbReference>
<dbReference type="Gene3D" id="3.40.50.2300">
    <property type="match status" value="1"/>
</dbReference>
<evidence type="ECO:0000259" key="8">
    <source>
        <dbReference type="PROSITE" id="PS50110"/>
    </source>
</evidence>
<dbReference type="GO" id="GO:0009190">
    <property type="term" value="P:cyclic nucleotide biosynthetic process"/>
    <property type="evidence" value="ECO:0007669"/>
    <property type="project" value="InterPro"/>
</dbReference>
<dbReference type="Pfam" id="PF00211">
    <property type="entry name" value="Guanylate_cyc"/>
    <property type="match status" value="1"/>
</dbReference>
<feature type="coiled-coil region" evidence="7">
    <location>
        <begin position="124"/>
        <end position="162"/>
    </location>
</feature>
<reference evidence="10" key="2">
    <citation type="journal article" date="2022" name="BMC Genomics">
        <title>Comparative genome analysis of mycobacteria focusing on tRNA and non-coding RNA.</title>
        <authorList>
            <person name="Behra P.R.K."/>
            <person name="Pettersson B.M.F."/>
            <person name="Ramesh M."/>
            <person name="Das S."/>
            <person name="Dasgupta S."/>
            <person name="Kirsebom L.A."/>
        </authorList>
    </citation>
    <scope>NUCLEOTIDE SEQUENCE</scope>
    <source>
        <strain evidence="10">DSM 45406</strain>
    </source>
</reference>
<dbReference type="GO" id="GO:0032993">
    <property type="term" value="C:protein-DNA complex"/>
    <property type="evidence" value="ECO:0007669"/>
    <property type="project" value="TreeGrafter"/>
</dbReference>
<evidence type="ECO:0000313" key="10">
    <source>
        <dbReference type="EMBL" id="MCV7071241.1"/>
    </source>
</evidence>
<proteinExistence type="predicted"/>
<keyword evidence="12" id="KW-1185">Reference proteome</keyword>
<dbReference type="PANTHER" id="PTHR48111:SF1">
    <property type="entry name" value="TWO-COMPONENT RESPONSE REGULATOR ORR33"/>
    <property type="match status" value="1"/>
</dbReference>
<dbReference type="InterPro" id="IPR011006">
    <property type="entry name" value="CheY-like_superfamily"/>
</dbReference>
<dbReference type="PROSITE" id="PS50125">
    <property type="entry name" value="GUANYLATE_CYCLASE_2"/>
    <property type="match status" value="1"/>
</dbReference>
<dbReference type="AlphaFoldDB" id="A0A9X2YEL4"/>
<dbReference type="InterPro" id="IPR001054">
    <property type="entry name" value="A/G_cyclase"/>
</dbReference>
<feature type="modified residue" description="4-aspartylphosphate" evidence="6">
    <location>
        <position position="56"/>
    </location>
</feature>
<keyword evidence="5" id="KW-0804">Transcription</keyword>
<keyword evidence="7" id="KW-0175">Coiled coil</keyword>
<dbReference type="PROSITE" id="PS50110">
    <property type="entry name" value="RESPONSE_REGULATORY"/>
    <property type="match status" value="1"/>
</dbReference>
<dbReference type="SMART" id="SM00044">
    <property type="entry name" value="CYCc"/>
    <property type="match status" value="1"/>
</dbReference>